<dbReference type="InterPro" id="IPR000873">
    <property type="entry name" value="AMP-dep_synth/lig_dom"/>
</dbReference>
<dbReference type="InterPro" id="IPR045851">
    <property type="entry name" value="AMP-bd_C_sf"/>
</dbReference>
<dbReference type="SUPFAM" id="SSF56801">
    <property type="entry name" value="Acetyl-CoA synthetase-like"/>
    <property type="match status" value="1"/>
</dbReference>
<dbReference type="PANTHER" id="PTHR43767">
    <property type="entry name" value="LONG-CHAIN-FATTY-ACID--COA LIGASE"/>
    <property type="match status" value="1"/>
</dbReference>
<evidence type="ECO:0000313" key="3">
    <source>
        <dbReference type="EMBL" id="TQL69988.1"/>
    </source>
</evidence>
<dbReference type="EMBL" id="VFOV01000001">
    <property type="protein sequence ID" value="TQL69988.1"/>
    <property type="molecule type" value="Genomic_DNA"/>
</dbReference>
<sequence length="505" mass="54446">MNTADFLLEQAPEDSIALCESGRDYTYAELRAGVSALTERLTPLGLTPGASVGIIAPNGLFWVSAYLAALRLGLVVVPLASTLPPDEVVARTQWVGADALLVGRSQLNTLRHLLPAGFPILVEDRLVPSPRKTPPVQLSPSVDVAPDQDALYMFTSGTTGEPRAVRITHRNIQANTDSILAYLGVRQHDRMLVVLPFTYVFGLSLLHTHLRTGAAMVMQSSFVFPQAVVERMITERCTGFAGVPSTFGMLLRNSTFGDRALPALRTIQQAGGRLAPALLEQMAKAQPQAKVFVMYGATEATARLAYLPPEELSRRPGSIGRGIPGVDLRVLDEDGIPVGPHQVGEIWASGANISPGYLDDPEATARKMPGGMLRTGDLAEVDEDGFVYVVDRVEDFIKSWGHRIASQDVESAALYLPDVVAAAAVGIPDEAAGERVELVVVRRRGSDLRVGDVLAHCRGRLAKHMVPEVVRFVDELPLNANGKVVKRDVRAMCLKESGMRAAKVS</sequence>
<dbReference type="AlphaFoldDB" id="A0A543ABL5"/>
<organism evidence="3 4">
    <name type="scientific">Nocardioides albertanoniae</name>
    <dbReference type="NCBI Taxonomy" id="1175486"/>
    <lineage>
        <taxon>Bacteria</taxon>
        <taxon>Bacillati</taxon>
        <taxon>Actinomycetota</taxon>
        <taxon>Actinomycetes</taxon>
        <taxon>Propionibacteriales</taxon>
        <taxon>Nocardioidaceae</taxon>
        <taxon>Nocardioides</taxon>
    </lineage>
</organism>
<evidence type="ECO:0000259" key="2">
    <source>
        <dbReference type="Pfam" id="PF13193"/>
    </source>
</evidence>
<name>A0A543ABL5_9ACTN</name>
<dbReference type="Proteomes" id="UP000320209">
    <property type="component" value="Unassembled WGS sequence"/>
</dbReference>
<dbReference type="PROSITE" id="PS00455">
    <property type="entry name" value="AMP_BINDING"/>
    <property type="match status" value="1"/>
</dbReference>
<gene>
    <name evidence="3" type="ORF">FB381_3911</name>
</gene>
<dbReference type="InterPro" id="IPR020845">
    <property type="entry name" value="AMP-binding_CS"/>
</dbReference>
<keyword evidence="4" id="KW-1185">Reference proteome</keyword>
<dbReference type="Pfam" id="PF13193">
    <property type="entry name" value="AMP-binding_C"/>
    <property type="match status" value="1"/>
</dbReference>
<dbReference type="Gene3D" id="3.40.50.12780">
    <property type="entry name" value="N-terminal domain of ligase-like"/>
    <property type="match status" value="1"/>
</dbReference>
<comment type="caution">
    <text evidence="3">The sequence shown here is derived from an EMBL/GenBank/DDBJ whole genome shotgun (WGS) entry which is preliminary data.</text>
</comment>
<evidence type="ECO:0000313" key="4">
    <source>
        <dbReference type="Proteomes" id="UP000320209"/>
    </source>
</evidence>
<keyword evidence="3" id="KW-0436">Ligase</keyword>
<dbReference type="Gene3D" id="3.30.300.30">
    <property type="match status" value="1"/>
</dbReference>
<reference evidence="3 4" key="1">
    <citation type="submission" date="2019-06" db="EMBL/GenBank/DDBJ databases">
        <title>Sequencing the genomes of 1000 actinobacteria strains.</title>
        <authorList>
            <person name="Klenk H.-P."/>
        </authorList>
    </citation>
    <scope>NUCLEOTIDE SEQUENCE [LARGE SCALE GENOMIC DNA]</scope>
    <source>
        <strain evidence="3 4">DSM 25218</strain>
    </source>
</reference>
<dbReference type="InterPro" id="IPR042099">
    <property type="entry name" value="ANL_N_sf"/>
</dbReference>
<accession>A0A543ABL5</accession>
<dbReference type="RefSeq" id="WP_141781799.1">
    <property type="nucleotide sequence ID" value="NZ_VFOV01000001.1"/>
</dbReference>
<feature type="domain" description="AMP-binding enzyme C-terminal" evidence="2">
    <location>
        <begin position="409"/>
        <end position="483"/>
    </location>
</feature>
<proteinExistence type="predicted"/>
<dbReference type="InterPro" id="IPR050237">
    <property type="entry name" value="ATP-dep_AMP-bd_enzyme"/>
</dbReference>
<dbReference type="OrthoDB" id="8445630at2"/>
<dbReference type="Pfam" id="PF00501">
    <property type="entry name" value="AMP-binding"/>
    <property type="match status" value="1"/>
</dbReference>
<feature type="domain" description="AMP-dependent synthetase/ligase" evidence="1">
    <location>
        <begin position="10"/>
        <end position="358"/>
    </location>
</feature>
<protein>
    <submittedName>
        <fullName evidence="3">Acyl-CoA synthetase (AMP-forming)/AMP-acid ligase II</fullName>
    </submittedName>
</protein>
<dbReference type="PANTHER" id="PTHR43767:SF1">
    <property type="entry name" value="NONRIBOSOMAL PEPTIDE SYNTHASE PES1 (EUROFUNG)-RELATED"/>
    <property type="match status" value="1"/>
</dbReference>
<evidence type="ECO:0000259" key="1">
    <source>
        <dbReference type="Pfam" id="PF00501"/>
    </source>
</evidence>
<dbReference type="GO" id="GO:0016878">
    <property type="term" value="F:acid-thiol ligase activity"/>
    <property type="evidence" value="ECO:0007669"/>
    <property type="project" value="UniProtKB-ARBA"/>
</dbReference>
<dbReference type="InterPro" id="IPR025110">
    <property type="entry name" value="AMP-bd_C"/>
</dbReference>